<evidence type="ECO:0000313" key="3">
    <source>
        <dbReference type="Proteomes" id="UP001172673"/>
    </source>
</evidence>
<evidence type="ECO:0000259" key="1">
    <source>
        <dbReference type="PROSITE" id="PS50181"/>
    </source>
</evidence>
<name>A0AA39CKR9_9EURO</name>
<sequence>MQLPEEILRQIFCHIDSHDVDQKFRLSQVCSQWRTVAIGQRLLWNRLRIMTPLDGQRLPLILERSGSAALDVELLWVYRHKEPMLTPEERKLAATQLAGCLKWLRRLFIDIGRAEPKVSSALMAKGLSFPNLEDLEVQSSLSRTQKFDLSLSAPQLQRLVLYEMGKVDWQSLLAKSLTHLSLIQCWNAELTLLDTILQQCPELRALTLRQFPFASEFPGLKIPAVQLVPHLRFLDLRADAVDLSTTLRTGFRGLPLDELTTEMYNGFVDDETKQLISDVLDVQAMESLYSLQSIDDQEIVIRDRTDRAARMKVWNEDGHWSWPDIWEELAAQHGGRHSMKKFRIRSHDWNVLAGAFNACPPLADSIEIHIDLNSDDIIDQYDFEYDDTPVSELEKAEKGLRYMRCSTLRKIVFADHEHWSGNSSCSRVEVVIQLLKAVQTASATVEVCLTDAGLRWDTDSDDELCDTIGNVLMRDERYILCHHCRTVLEDAGLTGMTSFFKLSQTFWI</sequence>
<organism evidence="2 3">
    <name type="scientific">Cladophialophora chaetospira</name>
    <dbReference type="NCBI Taxonomy" id="386627"/>
    <lineage>
        <taxon>Eukaryota</taxon>
        <taxon>Fungi</taxon>
        <taxon>Dikarya</taxon>
        <taxon>Ascomycota</taxon>
        <taxon>Pezizomycotina</taxon>
        <taxon>Eurotiomycetes</taxon>
        <taxon>Chaetothyriomycetidae</taxon>
        <taxon>Chaetothyriales</taxon>
        <taxon>Herpotrichiellaceae</taxon>
        <taxon>Cladophialophora</taxon>
    </lineage>
</organism>
<proteinExistence type="predicted"/>
<dbReference type="PROSITE" id="PS50181">
    <property type="entry name" value="FBOX"/>
    <property type="match status" value="1"/>
</dbReference>
<dbReference type="SMART" id="SM00256">
    <property type="entry name" value="FBOX"/>
    <property type="match status" value="1"/>
</dbReference>
<dbReference type="Gene3D" id="3.80.10.10">
    <property type="entry name" value="Ribonuclease Inhibitor"/>
    <property type="match status" value="1"/>
</dbReference>
<comment type="caution">
    <text evidence="2">The sequence shown here is derived from an EMBL/GenBank/DDBJ whole genome shotgun (WGS) entry which is preliminary data.</text>
</comment>
<reference evidence="2" key="1">
    <citation type="submission" date="2022-10" db="EMBL/GenBank/DDBJ databases">
        <title>Culturing micro-colonial fungi from biological soil crusts in the Mojave desert and describing Neophaeococcomyces mojavensis, and introducing the new genera and species Taxawa tesnikishii.</title>
        <authorList>
            <person name="Kurbessoian T."/>
            <person name="Stajich J.E."/>
        </authorList>
    </citation>
    <scope>NUCLEOTIDE SEQUENCE</scope>
    <source>
        <strain evidence="2">TK_41</strain>
    </source>
</reference>
<dbReference type="Gene3D" id="1.20.1280.50">
    <property type="match status" value="1"/>
</dbReference>
<dbReference type="EMBL" id="JAPDRK010000006">
    <property type="protein sequence ID" value="KAJ9611584.1"/>
    <property type="molecule type" value="Genomic_DNA"/>
</dbReference>
<protein>
    <recommendedName>
        <fullName evidence="1">F-box domain-containing protein</fullName>
    </recommendedName>
</protein>
<dbReference type="SUPFAM" id="SSF52047">
    <property type="entry name" value="RNI-like"/>
    <property type="match status" value="1"/>
</dbReference>
<dbReference type="CDD" id="cd09917">
    <property type="entry name" value="F-box_SF"/>
    <property type="match status" value="1"/>
</dbReference>
<dbReference type="InterPro" id="IPR001810">
    <property type="entry name" value="F-box_dom"/>
</dbReference>
<dbReference type="Proteomes" id="UP001172673">
    <property type="component" value="Unassembled WGS sequence"/>
</dbReference>
<dbReference type="InterPro" id="IPR032675">
    <property type="entry name" value="LRR_dom_sf"/>
</dbReference>
<evidence type="ECO:0000313" key="2">
    <source>
        <dbReference type="EMBL" id="KAJ9611584.1"/>
    </source>
</evidence>
<keyword evidence="3" id="KW-1185">Reference proteome</keyword>
<feature type="domain" description="F-box" evidence="1">
    <location>
        <begin position="1"/>
        <end position="47"/>
    </location>
</feature>
<dbReference type="PANTHER" id="PTHR38926:SF72">
    <property type="entry name" value="IM:7136021-RELATED"/>
    <property type="match status" value="1"/>
</dbReference>
<dbReference type="SUPFAM" id="SSF81383">
    <property type="entry name" value="F-box domain"/>
    <property type="match status" value="1"/>
</dbReference>
<gene>
    <name evidence="2" type="ORF">H2200_004768</name>
</gene>
<dbReference type="AlphaFoldDB" id="A0AA39CKR9"/>
<dbReference type="Pfam" id="PF12937">
    <property type="entry name" value="F-box-like"/>
    <property type="match status" value="1"/>
</dbReference>
<dbReference type="InterPro" id="IPR036047">
    <property type="entry name" value="F-box-like_dom_sf"/>
</dbReference>
<dbReference type="PANTHER" id="PTHR38926">
    <property type="entry name" value="F-BOX DOMAIN CONTAINING PROTEIN, EXPRESSED"/>
    <property type="match status" value="1"/>
</dbReference>
<accession>A0AA39CKR9</accession>